<dbReference type="AlphaFoldDB" id="A0A136A262"/>
<accession>A0A136A262</accession>
<gene>
    <name evidence="1" type="ORF">AX660_14310</name>
</gene>
<proteinExistence type="predicted"/>
<dbReference type="RefSeq" id="WP_068376542.1">
    <property type="nucleotide sequence ID" value="NZ_LSNE01000005.1"/>
</dbReference>
<dbReference type="STRING" id="1799789.AX660_14310"/>
<evidence type="ECO:0000313" key="1">
    <source>
        <dbReference type="EMBL" id="KXI29311.1"/>
    </source>
</evidence>
<keyword evidence="2" id="KW-1185">Reference proteome</keyword>
<dbReference type="Proteomes" id="UP000070299">
    <property type="component" value="Unassembled WGS sequence"/>
</dbReference>
<sequence>MKLSLLQYAQYSHPRAIENKVLRQQVKQRFGIAVRRLDNFTLCALGAVAQIREHLSPFDKLSLISCASYFSIELVQQLLVDLQQQRAMRPLDFVATVGNAANFYIANEFAIHAGNLFLGAEDERALQKSILMSALELTHEPNHAVVLVLWQENEDERSCHVLLLGPTSADDNTRQVLHELPLLEDIALLSLPTDLELNALTLNS</sequence>
<name>A0A136A262_9ALTE</name>
<reference evidence="2" key="1">
    <citation type="submission" date="2016-02" db="EMBL/GenBank/DDBJ databases">
        <authorList>
            <person name="Schultz-Johansen M."/>
            <person name="Glaring M.A."/>
            <person name="Bech P.K."/>
            <person name="Stougaard P."/>
        </authorList>
    </citation>
    <scope>NUCLEOTIDE SEQUENCE [LARGE SCALE GENOMIC DNA]</scope>
    <source>
        <strain evidence="2">S66</strain>
    </source>
</reference>
<dbReference type="OrthoDB" id="6386115at2"/>
<evidence type="ECO:0000313" key="2">
    <source>
        <dbReference type="Proteomes" id="UP000070299"/>
    </source>
</evidence>
<comment type="caution">
    <text evidence="1">The sequence shown here is derived from an EMBL/GenBank/DDBJ whole genome shotgun (WGS) entry which is preliminary data.</text>
</comment>
<protein>
    <recommendedName>
        <fullName evidence="3">Beta-ketoacyl synthase N-terminal domain-containing protein</fullName>
    </recommendedName>
</protein>
<evidence type="ECO:0008006" key="3">
    <source>
        <dbReference type="Google" id="ProtNLM"/>
    </source>
</evidence>
<organism evidence="1 2">
    <name type="scientific">Paraglaciecola hydrolytica</name>
    <dbReference type="NCBI Taxonomy" id="1799789"/>
    <lineage>
        <taxon>Bacteria</taxon>
        <taxon>Pseudomonadati</taxon>
        <taxon>Pseudomonadota</taxon>
        <taxon>Gammaproteobacteria</taxon>
        <taxon>Alteromonadales</taxon>
        <taxon>Alteromonadaceae</taxon>
        <taxon>Paraglaciecola</taxon>
    </lineage>
</organism>
<dbReference type="EMBL" id="LSNE01000005">
    <property type="protein sequence ID" value="KXI29311.1"/>
    <property type="molecule type" value="Genomic_DNA"/>
</dbReference>